<feature type="region of interest" description="Disordered" evidence="1">
    <location>
        <begin position="1"/>
        <end position="110"/>
    </location>
</feature>
<dbReference type="GO" id="GO:0046983">
    <property type="term" value="F:protein dimerization activity"/>
    <property type="evidence" value="ECO:0007669"/>
    <property type="project" value="InterPro"/>
</dbReference>
<comment type="caution">
    <text evidence="4">The sequence shown here is derived from an EMBL/GenBank/DDBJ whole genome shotgun (WGS) entry which is preliminary data.</text>
</comment>
<accession>A0A8H3ESR2</accession>
<feature type="compositionally biased region" description="Polar residues" evidence="1">
    <location>
        <begin position="183"/>
        <end position="201"/>
    </location>
</feature>
<keyword evidence="2" id="KW-0472">Membrane</keyword>
<feature type="compositionally biased region" description="Low complexity" evidence="1">
    <location>
        <begin position="32"/>
        <end position="41"/>
    </location>
</feature>
<dbReference type="CDD" id="cd11395">
    <property type="entry name" value="bHLHzip_SREBP_like"/>
    <property type="match status" value="1"/>
</dbReference>
<dbReference type="InterPro" id="IPR052099">
    <property type="entry name" value="Regulatory_TF_Diverse"/>
</dbReference>
<dbReference type="InterPro" id="IPR011598">
    <property type="entry name" value="bHLH_dom"/>
</dbReference>
<evidence type="ECO:0000259" key="3">
    <source>
        <dbReference type="PROSITE" id="PS50888"/>
    </source>
</evidence>
<protein>
    <recommendedName>
        <fullName evidence="3">BHLH domain-containing protein</fullName>
    </recommendedName>
</protein>
<keyword evidence="5" id="KW-1185">Reference proteome</keyword>
<dbReference type="PROSITE" id="PS50888">
    <property type="entry name" value="BHLH"/>
    <property type="match status" value="1"/>
</dbReference>
<feature type="region of interest" description="Disordered" evidence="1">
    <location>
        <begin position="129"/>
        <end position="148"/>
    </location>
</feature>
<dbReference type="Pfam" id="PF09427">
    <property type="entry name" value="DUF2014"/>
    <property type="match status" value="1"/>
</dbReference>
<dbReference type="SMART" id="SM00353">
    <property type="entry name" value="HLH"/>
    <property type="match status" value="1"/>
</dbReference>
<feature type="compositionally biased region" description="Basic and acidic residues" evidence="1">
    <location>
        <begin position="19"/>
        <end position="28"/>
    </location>
</feature>
<keyword evidence="2" id="KW-1133">Transmembrane helix</keyword>
<evidence type="ECO:0000313" key="4">
    <source>
        <dbReference type="EMBL" id="CAF9912791.1"/>
    </source>
</evidence>
<feature type="region of interest" description="Disordered" evidence="1">
    <location>
        <begin position="183"/>
        <end position="233"/>
    </location>
</feature>
<feature type="compositionally biased region" description="Basic and acidic residues" evidence="1">
    <location>
        <begin position="45"/>
        <end position="59"/>
    </location>
</feature>
<name>A0A8H3ESR2_9LECA</name>
<dbReference type="EMBL" id="CAJPDT010000010">
    <property type="protein sequence ID" value="CAF9912791.1"/>
    <property type="molecule type" value="Genomic_DNA"/>
</dbReference>
<dbReference type="PANTHER" id="PTHR47336:SF4">
    <property type="entry name" value="BHLH TRANSCRIPTION FACTOR (EUROFUNG)"/>
    <property type="match status" value="1"/>
</dbReference>
<dbReference type="GO" id="GO:0032933">
    <property type="term" value="P:SREBP signaling pathway"/>
    <property type="evidence" value="ECO:0007669"/>
    <property type="project" value="InterPro"/>
</dbReference>
<organism evidence="4 5">
    <name type="scientific">Imshaugia aleurites</name>
    <dbReference type="NCBI Taxonomy" id="172621"/>
    <lineage>
        <taxon>Eukaryota</taxon>
        <taxon>Fungi</taxon>
        <taxon>Dikarya</taxon>
        <taxon>Ascomycota</taxon>
        <taxon>Pezizomycotina</taxon>
        <taxon>Lecanoromycetes</taxon>
        <taxon>OSLEUM clade</taxon>
        <taxon>Lecanoromycetidae</taxon>
        <taxon>Lecanorales</taxon>
        <taxon>Lecanorineae</taxon>
        <taxon>Parmeliaceae</taxon>
        <taxon>Imshaugia</taxon>
    </lineage>
</organism>
<dbReference type="Proteomes" id="UP000664534">
    <property type="component" value="Unassembled WGS sequence"/>
</dbReference>
<evidence type="ECO:0000256" key="2">
    <source>
        <dbReference type="SAM" id="Phobius"/>
    </source>
</evidence>
<evidence type="ECO:0000256" key="1">
    <source>
        <dbReference type="SAM" id="MobiDB-lite"/>
    </source>
</evidence>
<reference evidence="4" key="1">
    <citation type="submission" date="2021-03" db="EMBL/GenBank/DDBJ databases">
        <authorList>
            <person name="Tagirdzhanova G."/>
        </authorList>
    </citation>
    <scope>NUCLEOTIDE SEQUENCE</scope>
</reference>
<feature type="compositionally biased region" description="Polar residues" evidence="1">
    <location>
        <begin position="215"/>
        <end position="228"/>
    </location>
</feature>
<dbReference type="InterPro" id="IPR019006">
    <property type="entry name" value="Sre1_C"/>
</dbReference>
<feature type="domain" description="BHLH" evidence="3">
    <location>
        <begin position="102"/>
        <end position="167"/>
    </location>
</feature>
<dbReference type="SUPFAM" id="SSF47459">
    <property type="entry name" value="HLH, helix-loop-helix DNA-binding domain"/>
    <property type="match status" value="1"/>
</dbReference>
<feature type="compositionally biased region" description="Polar residues" evidence="1">
    <location>
        <begin position="82"/>
        <end position="107"/>
    </location>
</feature>
<dbReference type="GO" id="GO:0045944">
    <property type="term" value="P:positive regulation of transcription by RNA polymerase II"/>
    <property type="evidence" value="ECO:0007669"/>
    <property type="project" value="InterPro"/>
</dbReference>
<proteinExistence type="predicted"/>
<dbReference type="OrthoDB" id="2133190at2759"/>
<feature type="transmembrane region" description="Helical" evidence="2">
    <location>
        <begin position="327"/>
        <end position="353"/>
    </location>
</feature>
<dbReference type="PANTHER" id="PTHR47336">
    <property type="entry name" value="TRANSCRIPTION FACTOR HMS1-RELATED"/>
    <property type="match status" value="1"/>
</dbReference>
<gene>
    <name evidence="4" type="ORF">IMSHALPRED_000424</name>
</gene>
<dbReference type="AlphaFoldDB" id="A0A8H3ESR2"/>
<dbReference type="InterPro" id="IPR036638">
    <property type="entry name" value="HLH_DNA-bd_sf"/>
</dbReference>
<keyword evidence="2" id="KW-0812">Transmembrane</keyword>
<dbReference type="Pfam" id="PF00010">
    <property type="entry name" value="HLH"/>
    <property type="match status" value="1"/>
</dbReference>
<sequence>MEKAKVETPSAASSSPDNDWDHWMHWDPESPSDPVSTPSVPQTTHGHDPQRSSIDHQDSRNLTPVSKEGDFSSRPAKKRKVSSASADSATRPGSNVGKPTSVQNKSHSIVEKRYRTNLNHKIADLRKSIPSLRGDASNSTETEGHLAATKHNKSTIMTKAIEYIHQLEQRNTYLEKVNASLRSQTRNAKSEVVQSGNTVGAESSKAPYASPEDSPPTTQGSPMTSNEAQGMIPVPEDIKRLRSTVPQDHYADRMSSNDQEPGAHFSVRGGKLIGKLMVGSLAGLLVMDGLGNREDHERGLFALPYSASFPTLPPLWTSQGHLASFPFAYLLVPMIKGFLVFSILGLMLFLYLFNSKPKLDLKLATEGKKRSRSSASPIEVRENAWLTAVQTLKVPRHSWFPEMMALILETGAYMIRQLLGWSIYSWLMGRSEEEEIARVRAWEIAIDAQLTGGDAEVSRSRLVLTVWAAGTLPKTPARLMLKALHIRIMFWQASRWPRICWAFNLAASRLAQYQWTLAKQVLDTVNVATGSENVEPLSDHLLALLQRPAEDVMTDVTIQQAHNLCWNRSASTTFGDVGVDDIAEDTAMRGPLDALALWSSSLTLQEALSNFLESGDISQVHLSQIEIALHTAPPGSSSSVRALAAKTIFSEAERTQNINRLLEALPPSSGVSFPGSLSETSPFSSVVCKDVLTSIECAKVLDNLTRPQSDLATLNSAVQVLDRTYSGVKSLDVLAMAAVYHLLLVVINDPAIAGQAWCSLNQIVLNTVAKMDELHNKLPTRAQDRLSTALRKLQVQRRSSSASVESGYVSM</sequence>
<dbReference type="Gene3D" id="4.10.280.10">
    <property type="entry name" value="Helix-loop-helix DNA-binding domain"/>
    <property type="match status" value="1"/>
</dbReference>
<evidence type="ECO:0000313" key="5">
    <source>
        <dbReference type="Proteomes" id="UP000664534"/>
    </source>
</evidence>